<dbReference type="PANTHER" id="PTHR48111">
    <property type="entry name" value="REGULATOR OF RPOS"/>
    <property type="match status" value="1"/>
</dbReference>
<comment type="caution">
    <text evidence="4">Lacks conserved residue(s) required for the propagation of feature annotation.</text>
</comment>
<feature type="DNA-binding region" description="OmpR/PhoB-type" evidence="5">
    <location>
        <begin position="125"/>
        <end position="225"/>
    </location>
</feature>
<dbReference type="GO" id="GO:0006355">
    <property type="term" value="P:regulation of DNA-templated transcription"/>
    <property type="evidence" value="ECO:0007669"/>
    <property type="project" value="InterPro"/>
</dbReference>
<dbReference type="SMART" id="SM00862">
    <property type="entry name" value="Trans_reg_C"/>
    <property type="match status" value="1"/>
</dbReference>
<evidence type="ECO:0000256" key="3">
    <source>
        <dbReference type="ARBA" id="ARBA00023125"/>
    </source>
</evidence>
<dbReference type="GO" id="GO:0005829">
    <property type="term" value="C:cytosol"/>
    <property type="evidence" value="ECO:0007669"/>
    <property type="project" value="TreeGrafter"/>
</dbReference>
<dbReference type="InterPro" id="IPR016032">
    <property type="entry name" value="Sig_transdc_resp-reg_C-effctor"/>
</dbReference>
<reference evidence="8 9" key="1">
    <citation type="submission" date="2020-08" db="EMBL/GenBank/DDBJ databases">
        <title>Bridging the membrane lipid divide: bacteria of the FCB group superphylum have the potential to synthesize archaeal ether lipids.</title>
        <authorList>
            <person name="Villanueva L."/>
            <person name="Von Meijenfeldt F.A.B."/>
            <person name="Westbye A.B."/>
            <person name="Yadav S."/>
            <person name="Hopmans E.C."/>
            <person name="Dutilh B.E."/>
            <person name="Sinninghe Damste J.S."/>
        </authorList>
    </citation>
    <scope>NUCLEOTIDE SEQUENCE [LARGE SCALE GENOMIC DNA]</scope>
    <source>
        <strain evidence="8">NIOZ-UU36</strain>
    </source>
</reference>
<accession>A0A8J6NPD6</accession>
<dbReference type="GO" id="GO:0000976">
    <property type="term" value="F:transcription cis-regulatory region binding"/>
    <property type="evidence" value="ECO:0007669"/>
    <property type="project" value="TreeGrafter"/>
</dbReference>
<evidence type="ECO:0000256" key="1">
    <source>
        <dbReference type="ARBA" id="ARBA00022553"/>
    </source>
</evidence>
<dbReference type="PROSITE" id="PS51755">
    <property type="entry name" value="OMPR_PHOB"/>
    <property type="match status" value="1"/>
</dbReference>
<dbReference type="Gene3D" id="1.10.10.10">
    <property type="entry name" value="Winged helix-like DNA-binding domain superfamily/Winged helix DNA-binding domain"/>
    <property type="match status" value="1"/>
</dbReference>
<protein>
    <submittedName>
        <fullName evidence="8">Response regulator transcription factor</fullName>
    </submittedName>
</protein>
<gene>
    <name evidence="8" type="ORF">H8E29_10310</name>
</gene>
<keyword evidence="2" id="KW-0902">Two-component regulatory system</keyword>
<sequence>MEALLLSHNSDESAMLRLALQRAGFFVKISMDFEKILTDWREIVVDLIVLTFPDHNLPISGIKQLRAFTPAPFIVIAEYKNEDAYVTLLDAGVDLVLLRPYSTRVFIAQVRALLRRASGVPFFSLPVLTKGDILLDPSERSVRIKERPPQRLTQLEFRLLYILIINTGQTISSDRLVEYVWGYSGKGNRDLVRGLIKRLRAKIETDSQNPRYILTVTGAGYTLKP</sequence>
<dbReference type="GO" id="GO:0000156">
    <property type="term" value="F:phosphorelay response regulator activity"/>
    <property type="evidence" value="ECO:0007669"/>
    <property type="project" value="TreeGrafter"/>
</dbReference>
<evidence type="ECO:0000256" key="5">
    <source>
        <dbReference type="PROSITE-ProRule" id="PRU01091"/>
    </source>
</evidence>
<keyword evidence="1" id="KW-0597">Phosphoprotein</keyword>
<evidence type="ECO:0000259" key="6">
    <source>
        <dbReference type="PROSITE" id="PS50110"/>
    </source>
</evidence>
<dbReference type="InterPro" id="IPR001789">
    <property type="entry name" value="Sig_transdc_resp-reg_receiver"/>
</dbReference>
<name>A0A8J6NPD6_9CHLR</name>
<evidence type="ECO:0000256" key="2">
    <source>
        <dbReference type="ARBA" id="ARBA00023012"/>
    </source>
</evidence>
<evidence type="ECO:0000313" key="8">
    <source>
        <dbReference type="EMBL" id="MBC8335649.1"/>
    </source>
</evidence>
<dbReference type="PANTHER" id="PTHR48111:SF40">
    <property type="entry name" value="PHOSPHATE REGULON TRANSCRIPTIONAL REGULATORY PROTEIN PHOB"/>
    <property type="match status" value="1"/>
</dbReference>
<dbReference type="SMART" id="SM00448">
    <property type="entry name" value="REC"/>
    <property type="match status" value="1"/>
</dbReference>
<dbReference type="SUPFAM" id="SSF46894">
    <property type="entry name" value="C-terminal effector domain of the bipartite response regulators"/>
    <property type="match status" value="1"/>
</dbReference>
<dbReference type="SUPFAM" id="SSF52172">
    <property type="entry name" value="CheY-like"/>
    <property type="match status" value="1"/>
</dbReference>
<dbReference type="Gene3D" id="3.40.50.2300">
    <property type="match status" value="1"/>
</dbReference>
<feature type="domain" description="OmpR/PhoB-type" evidence="7">
    <location>
        <begin position="125"/>
        <end position="225"/>
    </location>
</feature>
<dbReference type="InterPro" id="IPR039420">
    <property type="entry name" value="WalR-like"/>
</dbReference>
<proteinExistence type="predicted"/>
<dbReference type="EMBL" id="JACNJN010000119">
    <property type="protein sequence ID" value="MBC8335649.1"/>
    <property type="molecule type" value="Genomic_DNA"/>
</dbReference>
<dbReference type="AlphaFoldDB" id="A0A8J6NPD6"/>
<dbReference type="Proteomes" id="UP000614469">
    <property type="component" value="Unassembled WGS sequence"/>
</dbReference>
<dbReference type="InterPro" id="IPR001867">
    <property type="entry name" value="OmpR/PhoB-type_DNA-bd"/>
</dbReference>
<dbReference type="GO" id="GO:0032993">
    <property type="term" value="C:protein-DNA complex"/>
    <property type="evidence" value="ECO:0007669"/>
    <property type="project" value="TreeGrafter"/>
</dbReference>
<comment type="caution">
    <text evidence="8">The sequence shown here is derived from an EMBL/GenBank/DDBJ whole genome shotgun (WGS) entry which is preliminary data.</text>
</comment>
<dbReference type="InterPro" id="IPR036388">
    <property type="entry name" value="WH-like_DNA-bd_sf"/>
</dbReference>
<dbReference type="Pfam" id="PF00486">
    <property type="entry name" value="Trans_reg_C"/>
    <property type="match status" value="1"/>
</dbReference>
<evidence type="ECO:0000313" key="9">
    <source>
        <dbReference type="Proteomes" id="UP000614469"/>
    </source>
</evidence>
<dbReference type="CDD" id="cd00383">
    <property type="entry name" value="trans_reg_C"/>
    <property type="match status" value="1"/>
</dbReference>
<keyword evidence="3 5" id="KW-0238">DNA-binding</keyword>
<evidence type="ECO:0000259" key="7">
    <source>
        <dbReference type="PROSITE" id="PS51755"/>
    </source>
</evidence>
<feature type="domain" description="Response regulatory" evidence="6">
    <location>
        <begin position="2"/>
        <end position="114"/>
    </location>
</feature>
<dbReference type="InterPro" id="IPR011006">
    <property type="entry name" value="CheY-like_superfamily"/>
</dbReference>
<organism evidence="8 9">
    <name type="scientific">Candidatus Desulfolinea nitratireducens</name>
    <dbReference type="NCBI Taxonomy" id="2841698"/>
    <lineage>
        <taxon>Bacteria</taxon>
        <taxon>Bacillati</taxon>
        <taxon>Chloroflexota</taxon>
        <taxon>Anaerolineae</taxon>
        <taxon>Anaerolineales</taxon>
        <taxon>Anaerolineales incertae sedis</taxon>
        <taxon>Candidatus Desulfolinea</taxon>
    </lineage>
</organism>
<evidence type="ECO:0000256" key="4">
    <source>
        <dbReference type="PROSITE-ProRule" id="PRU00169"/>
    </source>
</evidence>
<dbReference type="PROSITE" id="PS50110">
    <property type="entry name" value="RESPONSE_REGULATORY"/>
    <property type="match status" value="1"/>
</dbReference>